<dbReference type="UniPathway" id="UPA00035">
    <property type="reaction ID" value="UER00042"/>
</dbReference>
<dbReference type="RefSeq" id="WP_052333424.1">
    <property type="nucleotide sequence ID" value="NZ_BIMM01000007.1"/>
</dbReference>
<comment type="similarity">
    <text evidence="9">Belongs to the TrpF family.</text>
</comment>
<dbReference type="PANTHER" id="PTHR42894">
    <property type="entry name" value="N-(5'-PHOSPHORIBOSYL)ANTHRANILATE ISOMERASE"/>
    <property type="match status" value="1"/>
</dbReference>
<name>A0A2N5N5N6_9BACL</name>
<evidence type="ECO:0000256" key="7">
    <source>
        <dbReference type="ARBA" id="ARBA00023141"/>
    </source>
</evidence>
<keyword evidence="8 9" id="KW-0413">Isomerase</keyword>
<evidence type="ECO:0000256" key="4">
    <source>
        <dbReference type="ARBA" id="ARBA00022272"/>
    </source>
</evidence>
<dbReference type="PANTHER" id="PTHR42894:SF1">
    <property type="entry name" value="N-(5'-PHOSPHORIBOSYL)ANTHRANILATE ISOMERASE"/>
    <property type="match status" value="1"/>
</dbReference>
<evidence type="ECO:0000256" key="9">
    <source>
        <dbReference type="HAMAP-Rule" id="MF_00135"/>
    </source>
</evidence>
<dbReference type="InterPro" id="IPR011060">
    <property type="entry name" value="RibuloseP-bd_barrel"/>
</dbReference>
<dbReference type="HAMAP" id="MF_00135">
    <property type="entry name" value="PRAI"/>
    <property type="match status" value="1"/>
</dbReference>
<keyword evidence="5 9" id="KW-0028">Amino-acid biosynthesis</keyword>
<gene>
    <name evidence="9" type="primary">trpF</name>
    <name evidence="12" type="ORF">B8V81_4092</name>
</gene>
<evidence type="ECO:0000259" key="11">
    <source>
        <dbReference type="Pfam" id="PF00697"/>
    </source>
</evidence>
<dbReference type="InterPro" id="IPR013785">
    <property type="entry name" value="Aldolase_TIM"/>
</dbReference>
<dbReference type="GO" id="GO:0000162">
    <property type="term" value="P:L-tryptophan biosynthetic process"/>
    <property type="evidence" value="ECO:0007669"/>
    <property type="project" value="UniProtKB-UniRule"/>
</dbReference>
<keyword evidence="7 9" id="KW-0057">Aromatic amino acid biosynthesis</keyword>
<dbReference type="InterPro" id="IPR044643">
    <property type="entry name" value="TrpF_fam"/>
</dbReference>
<dbReference type="EC" id="5.3.1.24" evidence="3 9"/>
<dbReference type="Proteomes" id="UP000234789">
    <property type="component" value="Unassembled WGS sequence"/>
</dbReference>
<dbReference type="SUPFAM" id="SSF51366">
    <property type="entry name" value="Ribulose-phoshate binding barrel"/>
    <property type="match status" value="1"/>
</dbReference>
<dbReference type="InterPro" id="IPR001240">
    <property type="entry name" value="PRAI_dom"/>
</dbReference>
<evidence type="ECO:0000256" key="10">
    <source>
        <dbReference type="SAM" id="MobiDB-lite"/>
    </source>
</evidence>
<sequence length="240" mass="24313">MSAPAGRDCGAAPGQGSSAPLLKICGIRDEATARLLGQLPVDYAGFVFAPSRRQVAAAEAARLIAAMKAAAKEAGRPAPLAVGVFVNAPASELAEAAKEAGLDLVQLHGSESPEACLAAAEAAGLPVWKALHAGRLAAGPEAAAAEVARYADAGVRGLLLDTAGGGTGRTFDWEMIPGYAEAAAAAGLPLLAAGGLHPDNVRELIDGYSPDGIDVSSGVEQDGQKSPERIRSFTERVKQR</sequence>
<dbReference type="Pfam" id="PF00697">
    <property type="entry name" value="PRAI"/>
    <property type="match status" value="1"/>
</dbReference>
<dbReference type="OrthoDB" id="9786954at2"/>
<comment type="catalytic activity">
    <reaction evidence="1 9">
        <text>N-(5-phospho-beta-D-ribosyl)anthranilate = 1-(2-carboxyphenylamino)-1-deoxy-D-ribulose 5-phosphate</text>
        <dbReference type="Rhea" id="RHEA:21540"/>
        <dbReference type="ChEBI" id="CHEBI:18277"/>
        <dbReference type="ChEBI" id="CHEBI:58613"/>
        <dbReference type="EC" id="5.3.1.24"/>
    </reaction>
</comment>
<dbReference type="GO" id="GO:0004640">
    <property type="term" value="F:phosphoribosylanthranilate isomerase activity"/>
    <property type="evidence" value="ECO:0007669"/>
    <property type="project" value="UniProtKB-UniRule"/>
</dbReference>
<keyword evidence="13" id="KW-1185">Reference proteome</keyword>
<comment type="caution">
    <text evidence="12">The sequence shown here is derived from an EMBL/GenBank/DDBJ whole genome shotgun (WGS) entry which is preliminary data.</text>
</comment>
<evidence type="ECO:0000256" key="8">
    <source>
        <dbReference type="ARBA" id="ARBA00023235"/>
    </source>
</evidence>
<evidence type="ECO:0000256" key="1">
    <source>
        <dbReference type="ARBA" id="ARBA00001164"/>
    </source>
</evidence>
<evidence type="ECO:0000256" key="6">
    <source>
        <dbReference type="ARBA" id="ARBA00022822"/>
    </source>
</evidence>
<evidence type="ECO:0000256" key="3">
    <source>
        <dbReference type="ARBA" id="ARBA00012572"/>
    </source>
</evidence>
<proteinExistence type="inferred from homology"/>
<evidence type="ECO:0000256" key="5">
    <source>
        <dbReference type="ARBA" id="ARBA00022605"/>
    </source>
</evidence>
<dbReference type="AlphaFoldDB" id="A0A2N5N5N6"/>
<feature type="region of interest" description="Disordered" evidence="10">
    <location>
        <begin position="207"/>
        <end position="240"/>
    </location>
</feature>
<dbReference type="Gene3D" id="3.20.20.70">
    <property type="entry name" value="Aldolase class I"/>
    <property type="match status" value="1"/>
</dbReference>
<accession>A0A2N5N5N6</accession>
<feature type="domain" description="N-(5'phosphoribosyl) anthranilate isomerase (PRAI)" evidence="11">
    <location>
        <begin position="23"/>
        <end position="235"/>
    </location>
</feature>
<evidence type="ECO:0000256" key="2">
    <source>
        <dbReference type="ARBA" id="ARBA00004664"/>
    </source>
</evidence>
<dbReference type="CDD" id="cd00405">
    <property type="entry name" value="PRAI"/>
    <property type="match status" value="1"/>
</dbReference>
<organism evidence="12 13">
    <name type="scientific">Paenibacillus pasadenensis</name>
    <dbReference type="NCBI Taxonomy" id="217090"/>
    <lineage>
        <taxon>Bacteria</taxon>
        <taxon>Bacillati</taxon>
        <taxon>Bacillota</taxon>
        <taxon>Bacilli</taxon>
        <taxon>Bacillales</taxon>
        <taxon>Paenibacillaceae</taxon>
        <taxon>Paenibacillus</taxon>
    </lineage>
</organism>
<dbReference type="EMBL" id="NFEZ01000004">
    <property type="protein sequence ID" value="PLT45661.1"/>
    <property type="molecule type" value="Genomic_DNA"/>
</dbReference>
<evidence type="ECO:0000313" key="12">
    <source>
        <dbReference type="EMBL" id="PLT45661.1"/>
    </source>
</evidence>
<reference evidence="12 13" key="1">
    <citation type="submission" date="2017-05" db="EMBL/GenBank/DDBJ databases">
        <title>Functional genome analysis of Paenibacillus pasadenensis strain R16: insights on endophytic life style and antifungal activity.</title>
        <authorList>
            <person name="Passera A."/>
            <person name="Marcolungo L."/>
            <person name="Casati P."/>
            <person name="Brasca M."/>
            <person name="Quaglino F."/>
            <person name="Delledonne M."/>
        </authorList>
    </citation>
    <scope>NUCLEOTIDE SEQUENCE [LARGE SCALE GENOMIC DNA]</scope>
    <source>
        <strain evidence="12 13">R16</strain>
    </source>
</reference>
<keyword evidence="6 9" id="KW-0822">Tryptophan biosynthesis</keyword>
<feature type="compositionally biased region" description="Basic and acidic residues" evidence="10">
    <location>
        <begin position="222"/>
        <end position="240"/>
    </location>
</feature>
<evidence type="ECO:0000313" key="13">
    <source>
        <dbReference type="Proteomes" id="UP000234789"/>
    </source>
</evidence>
<comment type="pathway">
    <text evidence="2 9">Amino-acid biosynthesis; L-tryptophan biosynthesis; L-tryptophan from chorismate: step 3/5.</text>
</comment>
<protein>
    <recommendedName>
        <fullName evidence="4 9">N-(5'-phosphoribosyl)anthranilate isomerase</fullName>
        <shortName evidence="9">PRAI</shortName>
        <ecNumber evidence="3 9">5.3.1.24</ecNumber>
    </recommendedName>
</protein>